<dbReference type="OrthoDB" id="5178352at2"/>
<evidence type="ECO:0000313" key="2">
    <source>
        <dbReference type="EMBL" id="CCH78154.1"/>
    </source>
</evidence>
<dbReference type="GO" id="GO:1902929">
    <property type="term" value="C:plasma membrane of growing cell tip"/>
    <property type="evidence" value="ECO:0007669"/>
    <property type="project" value="TreeGrafter"/>
</dbReference>
<dbReference type="RefSeq" id="WP_083454433.1">
    <property type="nucleotide sequence ID" value="NZ_HF570958.1"/>
</dbReference>
<reference evidence="2 3" key="1">
    <citation type="journal article" date="2013" name="ISME J.">
        <title>A metabolic model for members of the genus Tetrasphaera involved in enhanced biological phosphorus removal.</title>
        <authorList>
            <person name="Kristiansen R."/>
            <person name="Nguyen H.T.T."/>
            <person name="Saunders A.M."/>
            <person name="Nielsen J.L."/>
            <person name="Wimmer R."/>
            <person name="Le V.Q."/>
            <person name="McIlroy S.J."/>
            <person name="Petrovski S."/>
            <person name="Seviour R.J."/>
            <person name="Calteau A."/>
            <person name="Nielsen K.L."/>
            <person name="Nielsen P.H."/>
        </authorList>
    </citation>
    <scope>NUCLEOTIDE SEQUENCE [LARGE SCALE GENOMIC DNA]</scope>
    <source>
        <strain evidence="2 3">T1-X7</strain>
    </source>
</reference>
<dbReference type="Gene3D" id="2.80.10.50">
    <property type="match status" value="1"/>
</dbReference>
<dbReference type="Proteomes" id="UP000035721">
    <property type="component" value="Unassembled WGS sequence"/>
</dbReference>
<comment type="caution">
    <text evidence="2">The sequence shown here is derived from an EMBL/GenBank/DDBJ whole genome shotgun (WGS) entry which is preliminary data.</text>
</comment>
<accession>A0A077M1R8</accession>
<proteinExistence type="predicted"/>
<keyword evidence="3" id="KW-1185">Reference proteome</keyword>
<keyword evidence="1" id="KW-0732">Signal</keyword>
<dbReference type="PANTHER" id="PTHR31778">
    <property type="entry name" value="BUD SITE SELECTION PROTEIN RAX2"/>
    <property type="match status" value="1"/>
</dbReference>
<dbReference type="EMBL" id="CAJB01000179">
    <property type="protein sequence ID" value="CCH78154.1"/>
    <property type="molecule type" value="Genomic_DNA"/>
</dbReference>
<dbReference type="PANTHER" id="PTHR31778:SF2">
    <property type="entry name" value="BUD SITE SELECTION PROTEIN RAX2"/>
    <property type="match status" value="1"/>
</dbReference>
<evidence type="ECO:0000313" key="3">
    <source>
        <dbReference type="Proteomes" id="UP000035721"/>
    </source>
</evidence>
<dbReference type="Pfam" id="PF17164">
    <property type="entry name" value="DUF5122"/>
    <property type="match status" value="2"/>
</dbReference>
<gene>
    <name evidence="2" type="ORF">BN12_260002</name>
</gene>
<name>A0A077M1R8_9MICO</name>
<dbReference type="AlphaFoldDB" id="A0A077M1R8"/>
<evidence type="ECO:0000256" key="1">
    <source>
        <dbReference type="SAM" id="SignalP"/>
    </source>
</evidence>
<sequence>MNKRISSLAVVGVSAVAMGTVAAGLPAKAASTVAAPASLSTMPDPSWWGTNGRVTDIKHVGSRVYLSGAFDYIGPQTGYGVRVSPTSGVMASTSPKIDGVVTASAPDGAGGWYVVGSFTHVGSTFRRGAAQIDADGNVTRWNPAPKGRPTSIAVLSDKVVIGGNITAIGKGSAANDLVAVDRTKGQPVSGWRASTNGEVDSILPTTQGLLVGGTFSVVSGSAATGLARVTTTDGSFDPSFTGRVRGSVSALAATADGSTVVAGGDFSQVSGSGQTVTRSNLAGFSAAGGTPSSWSTGTNGEVNALATDTTNGSIVVGGDFTTLGGLARVAAGAISGTGAVVGFNPALSGCNTPHKKKDTYTLVPCTTEVMTVSAGGGTVYLGGRFGASGSTERHNAVAFTSGSSTPNAWNPVASGPVLTVGVSSASLFVGGDLTSVNGLVRKGLAALNATTGAGDPSFRVDADNIVLDIEPSTDQSKLYVMGSFATLGGLDRKDIAAIDIPSGTVDTSFKAQANNTAIVGRYAAGSLYVGGVFKRVNNVARAHLVKLNGSTGAVDQTFVVNTSGPTGALKRGGMVQGLAVRSDGSRVYLAGPFTSANGVAVTGGLLVVNGSTGARTTAQLGGVESCPKVGPWITYLALSPDQNYLYGGDTCPDFIYKWDAVNLGTTQNPTGMTWITWCDGGMQALAEVNGRLYYGTHGIVCWQSPTSKVKVERPRLASFDATTSALTSDKYFFDSPMGVWALEPMPQGLLVGGDFTLVGDRNTVDQGLALLPGTP</sequence>
<protein>
    <submittedName>
        <fullName evidence="2">Uncharacterized protein</fullName>
    </submittedName>
</protein>
<dbReference type="InterPro" id="IPR013431">
    <property type="entry name" value="Delta_60_rpt"/>
</dbReference>
<organism evidence="2 3">
    <name type="scientific">Nostocoides japonicum T1-X7</name>
    <dbReference type="NCBI Taxonomy" id="1194083"/>
    <lineage>
        <taxon>Bacteria</taxon>
        <taxon>Bacillati</taxon>
        <taxon>Actinomycetota</taxon>
        <taxon>Actinomycetes</taxon>
        <taxon>Micrococcales</taxon>
        <taxon>Intrasporangiaceae</taxon>
        <taxon>Nostocoides</taxon>
    </lineage>
</organism>
<feature type="chain" id="PRO_5038696835" evidence="1">
    <location>
        <begin position="23"/>
        <end position="775"/>
    </location>
</feature>
<feature type="signal peptide" evidence="1">
    <location>
        <begin position="1"/>
        <end position="22"/>
    </location>
</feature>
<dbReference type="SUPFAM" id="SSF63825">
    <property type="entry name" value="YWTD domain"/>
    <property type="match status" value="1"/>
</dbReference>
<dbReference type="STRING" id="1194083.BN12_260002"/>